<dbReference type="EMBL" id="JBICBT010001388">
    <property type="protein sequence ID" value="KAL3069966.1"/>
    <property type="molecule type" value="Genomic_DNA"/>
</dbReference>
<reference evidence="3 4" key="1">
    <citation type="submission" date="2024-10" db="EMBL/GenBank/DDBJ databases">
        <authorList>
            <person name="Kim D."/>
        </authorList>
    </citation>
    <scope>NUCLEOTIDE SEQUENCE [LARGE SCALE GENOMIC DNA]</scope>
    <source>
        <strain evidence="3">BH-2024</strain>
    </source>
</reference>
<feature type="compositionally biased region" description="Polar residues" evidence="1">
    <location>
        <begin position="84"/>
        <end position="94"/>
    </location>
</feature>
<evidence type="ECO:0000259" key="2">
    <source>
        <dbReference type="PROSITE" id="PS51070"/>
    </source>
</evidence>
<dbReference type="InterPro" id="IPR012320">
    <property type="entry name" value="SHD_dom"/>
</dbReference>
<dbReference type="Gene3D" id="1.20.58.760">
    <property type="entry name" value="Peptidase M41"/>
    <property type="match status" value="1"/>
</dbReference>
<feature type="region of interest" description="Disordered" evidence="1">
    <location>
        <begin position="84"/>
        <end position="104"/>
    </location>
</feature>
<organism evidence="3 4">
    <name type="scientific">Heterodera trifolii</name>
    <dbReference type="NCBI Taxonomy" id="157864"/>
    <lineage>
        <taxon>Eukaryota</taxon>
        <taxon>Metazoa</taxon>
        <taxon>Ecdysozoa</taxon>
        <taxon>Nematoda</taxon>
        <taxon>Chromadorea</taxon>
        <taxon>Rhabditida</taxon>
        <taxon>Tylenchina</taxon>
        <taxon>Tylenchomorpha</taxon>
        <taxon>Tylenchoidea</taxon>
        <taxon>Heteroderidae</taxon>
        <taxon>Heteroderinae</taxon>
        <taxon>Heterodera</taxon>
    </lineage>
</organism>
<dbReference type="AlphaFoldDB" id="A0ABD2HT17"/>
<evidence type="ECO:0000256" key="1">
    <source>
        <dbReference type="SAM" id="MobiDB-lite"/>
    </source>
</evidence>
<proteinExistence type="predicted"/>
<gene>
    <name evidence="3" type="ORF">niasHT_031448</name>
</gene>
<feature type="domain" description="SHD" evidence="2">
    <location>
        <begin position="1"/>
        <end position="146"/>
    </location>
</feature>
<dbReference type="InterPro" id="IPR037219">
    <property type="entry name" value="Peptidase_M41-like"/>
</dbReference>
<accession>A0ABD2HT17</accession>
<dbReference type="PROSITE" id="PS51070">
    <property type="entry name" value="SHD"/>
    <property type="match status" value="1"/>
</dbReference>
<comment type="caution">
    <text evidence="3">The sequence shown here is derived from an EMBL/GenBank/DDBJ whole genome shotgun (WGS) entry which is preliminary data.</text>
</comment>
<evidence type="ECO:0000313" key="4">
    <source>
        <dbReference type="Proteomes" id="UP001620626"/>
    </source>
</evidence>
<name>A0ABD2HT17_9BILA</name>
<protein>
    <recommendedName>
        <fullName evidence="2">SHD domain-containing protein</fullName>
    </recommendedName>
</protein>
<sequence length="330" mass="37429">MLAMFTNREETRPAQEILIQANYSLSDIVLQPYDVFTKIHTVKLQHILYKERIGQNQWLHHRWCCCVNLYGLTEIGITGLRTTMPDTESATNGPSIGERLNGKNGQQQPITLSGSQFSTTSAYTRAFVVSVLKAKRIVPAFLYAKNGGKSCGKVQKLRRAIHCCQNENEYNLARTCLHEICHTLSAWLNPMHCDRFVRVSIIPFNGADGYTVFARQRKYKTNEMFACIITFVAGGVGERIFFDSALGDESDQRIAMGLAKTDLYVVDNAKISDCWGEKRWKFGEYFEQCDVFFYLNASKTALGHCLDQMKMTKTGVRVARGHAMISRMNE</sequence>
<dbReference type="SUPFAM" id="SSF140990">
    <property type="entry name" value="FtsH protease domain-like"/>
    <property type="match status" value="1"/>
</dbReference>
<dbReference type="Proteomes" id="UP001620626">
    <property type="component" value="Unassembled WGS sequence"/>
</dbReference>
<keyword evidence="4" id="KW-1185">Reference proteome</keyword>
<evidence type="ECO:0000313" key="3">
    <source>
        <dbReference type="EMBL" id="KAL3069966.1"/>
    </source>
</evidence>